<reference evidence="1" key="2">
    <citation type="journal article" date="2015" name="Data Brief">
        <title>Shoot transcriptome of the giant reed, Arundo donax.</title>
        <authorList>
            <person name="Barrero R.A."/>
            <person name="Guerrero F.D."/>
            <person name="Moolhuijzen P."/>
            <person name="Goolsby J.A."/>
            <person name="Tidwell J."/>
            <person name="Bellgard S.E."/>
            <person name="Bellgard M.I."/>
        </authorList>
    </citation>
    <scope>NUCLEOTIDE SEQUENCE</scope>
    <source>
        <tissue evidence="1">Shoot tissue taken approximately 20 cm above the soil surface</tissue>
    </source>
</reference>
<organism evidence="1">
    <name type="scientific">Arundo donax</name>
    <name type="common">Giant reed</name>
    <name type="synonym">Donax arundinaceus</name>
    <dbReference type="NCBI Taxonomy" id="35708"/>
    <lineage>
        <taxon>Eukaryota</taxon>
        <taxon>Viridiplantae</taxon>
        <taxon>Streptophyta</taxon>
        <taxon>Embryophyta</taxon>
        <taxon>Tracheophyta</taxon>
        <taxon>Spermatophyta</taxon>
        <taxon>Magnoliopsida</taxon>
        <taxon>Liliopsida</taxon>
        <taxon>Poales</taxon>
        <taxon>Poaceae</taxon>
        <taxon>PACMAD clade</taxon>
        <taxon>Arundinoideae</taxon>
        <taxon>Arundineae</taxon>
        <taxon>Arundo</taxon>
    </lineage>
</organism>
<reference evidence="1" key="1">
    <citation type="submission" date="2014-09" db="EMBL/GenBank/DDBJ databases">
        <authorList>
            <person name="Magalhaes I.L.F."/>
            <person name="Oliveira U."/>
            <person name="Santos F.R."/>
            <person name="Vidigal T.H.D.A."/>
            <person name="Brescovit A.D."/>
            <person name="Santos A.J."/>
        </authorList>
    </citation>
    <scope>NUCLEOTIDE SEQUENCE</scope>
    <source>
        <tissue evidence="1">Shoot tissue taken approximately 20 cm above the soil surface</tissue>
    </source>
</reference>
<dbReference type="AlphaFoldDB" id="A0A0A9CUB2"/>
<dbReference type="EMBL" id="GBRH01218749">
    <property type="protein sequence ID" value="JAD79146.1"/>
    <property type="molecule type" value="Transcribed_RNA"/>
</dbReference>
<accession>A0A0A9CUB2</accession>
<sequence>MTMVSFISDFFVVDKDEAFFICSWLSVILLNFSAESSTSCTGLIFYNHLC</sequence>
<protein>
    <submittedName>
        <fullName evidence="1">Uncharacterized protein</fullName>
    </submittedName>
</protein>
<proteinExistence type="predicted"/>
<name>A0A0A9CUB2_ARUDO</name>
<evidence type="ECO:0000313" key="1">
    <source>
        <dbReference type="EMBL" id="JAD79146.1"/>
    </source>
</evidence>